<dbReference type="STRING" id="262209.AWH69_07410"/>
<reference evidence="4 6" key="2">
    <citation type="submission" date="2019-09" db="EMBL/GenBank/DDBJ databases">
        <title>Complete Genome Sequence of Janibacter melonis M714 with both human health impact and industrial applications.</title>
        <authorList>
            <person name="Jin M."/>
            <person name="Zhao Q.R."/>
        </authorList>
    </citation>
    <scope>NUCLEOTIDE SEQUENCE [LARGE SCALE GENOMIC DNA]</scope>
    <source>
        <strain evidence="4 6">M714</strain>
    </source>
</reference>
<comment type="similarity">
    <text evidence="1">Belongs to the CPA3 antiporters (TC 2.A.63) subunit G family.</text>
</comment>
<evidence type="ECO:0000256" key="1">
    <source>
        <dbReference type="ARBA" id="ARBA00008404"/>
    </source>
</evidence>
<evidence type="ECO:0000313" key="5">
    <source>
        <dbReference type="Proteomes" id="UP000076976"/>
    </source>
</evidence>
<dbReference type="PANTHER" id="PTHR34703:SF1">
    <property type="entry name" value="ANTIPORTER SUBUNIT MNHG2-RELATED"/>
    <property type="match status" value="1"/>
</dbReference>
<dbReference type="GeneID" id="59160415"/>
<dbReference type="RefSeq" id="WP_068273640.1">
    <property type="nucleotide sequence ID" value="NZ_CAJFZZ010000005.1"/>
</dbReference>
<reference evidence="4" key="3">
    <citation type="submission" date="2019-11" db="EMBL/GenBank/DDBJ databases">
        <authorList>
            <person name="Zhao Q."/>
        </authorList>
    </citation>
    <scope>NUCLEOTIDE SEQUENCE</scope>
    <source>
        <strain evidence="4">M714</strain>
    </source>
</reference>
<dbReference type="NCBIfam" id="TIGR01300">
    <property type="entry name" value="CPA3_mnhG_phaG"/>
    <property type="match status" value="1"/>
</dbReference>
<name>A0A176QDY3_9MICO</name>
<sequence length="119" mass="12650">MTQVLDVLASVCFVLACFFALVSAIGMFRFPDLLSRMHAGTKPQVVGLGLALLGLALSLRSIPVAVLLVFVAVFQGVTAPIASHMVGRASFRARQVRSDLLVVDDLTETLQGEEPRGAP</sequence>
<dbReference type="InterPro" id="IPR005133">
    <property type="entry name" value="PhaG_MnhG_YufB"/>
</dbReference>
<proteinExistence type="inferred from homology"/>
<dbReference type="KEGG" id="jme:EEW87_004525"/>
<evidence type="ECO:0000313" key="4">
    <source>
        <dbReference type="EMBL" id="QFQ29757.1"/>
    </source>
</evidence>
<feature type="transmembrane region" description="Helical" evidence="2">
    <location>
        <begin position="7"/>
        <end position="28"/>
    </location>
</feature>
<dbReference type="Pfam" id="PF03334">
    <property type="entry name" value="PhaG_MnhG_YufB"/>
    <property type="match status" value="1"/>
</dbReference>
<protein>
    <submittedName>
        <fullName evidence="3">Cation:proton antiporter</fullName>
    </submittedName>
    <submittedName>
        <fullName evidence="4">Na+/H+ antiporter subunit G</fullName>
    </submittedName>
</protein>
<dbReference type="PANTHER" id="PTHR34703">
    <property type="entry name" value="ANTIPORTER SUBUNIT MNHG2-RELATED"/>
    <property type="match status" value="1"/>
</dbReference>
<dbReference type="EMBL" id="CP044548">
    <property type="protein sequence ID" value="QFQ29757.1"/>
    <property type="molecule type" value="Genomic_DNA"/>
</dbReference>
<keyword evidence="2" id="KW-0472">Membrane</keyword>
<reference evidence="3 5" key="1">
    <citation type="submission" date="2016-01" db="EMBL/GenBank/DDBJ databases">
        <title>Janibacter melonis strain CD11_4 genome sequencing and assembly.</title>
        <authorList>
            <person name="Nair G.R."/>
            <person name="Kaur G."/>
            <person name="Chander A.M."/>
            <person name="Mayilraj S."/>
        </authorList>
    </citation>
    <scope>NUCLEOTIDE SEQUENCE [LARGE SCALE GENOMIC DNA]</scope>
    <source>
        <strain evidence="3 5">CD11-4</strain>
    </source>
</reference>
<evidence type="ECO:0000256" key="2">
    <source>
        <dbReference type="SAM" id="Phobius"/>
    </source>
</evidence>
<organism evidence="3 5">
    <name type="scientific">Janibacter melonis</name>
    <dbReference type="NCBI Taxonomy" id="262209"/>
    <lineage>
        <taxon>Bacteria</taxon>
        <taxon>Bacillati</taxon>
        <taxon>Actinomycetota</taxon>
        <taxon>Actinomycetes</taxon>
        <taxon>Micrococcales</taxon>
        <taxon>Intrasporangiaceae</taxon>
        <taxon>Janibacter</taxon>
    </lineage>
</organism>
<dbReference type="EMBL" id="LQZG01000002">
    <property type="protein sequence ID" value="OAB87850.1"/>
    <property type="molecule type" value="Genomic_DNA"/>
</dbReference>
<keyword evidence="5" id="KW-1185">Reference proteome</keyword>
<dbReference type="GO" id="GO:0015385">
    <property type="term" value="F:sodium:proton antiporter activity"/>
    <property type="evidence" value="ECO:0007669"/>
    <property type="project" value="TreeGrafter"/>
</dbReference>
<keyword evidence="2" id="KW-0812">Transmembrane</keyword>
<keyword evidence="2" id="KW-1133">Transmembrane helix</keyword>
<dbReference type="AlphaFoldDB" id="A0A176QDY3"/>
<evidence type="ECO:0000313" key="6">
    <source>
        <dbReference type="Proteomes" id="UP000271708"/>
    </source>
</evidence>
<accession>A0A176QDY3</accession>
<dbReference type="OrthoDB" id="3214257at2"/>
<evidence type="ECO:0000313" key="3">
    <source>
        <dbReference type="EMBL" id="OAB87850.1"/>
    </source>
</evidence>
<gene>
    <name evidence="3" type="ORF">AWH69_07410</name>
    <name evidence="4" type="ORF">EEW87_004525</name>
</gene>
<dbReference type="Proteomes" id="UP000271708">
    <property type="component" value="Chromosome"/>
</dbReference>
<dbReference type="Proteomes" id="UP000076976">
    <property type="component" value="Unassembled WGS sequence"/>
</dbReference>
<dbReference type="NCBIfam" id="NF009314">
    <property type="entry name" value="PRK12674.1-2"/>
    <property type="match status" value="1"/>
</dbReference>